<evidence type="ECO:0000313" key="2">
    <source>
        <dbReference type="Proteomes" id="UP000217944"/>
    </source>
</evidence>
<reference evidence="1 2" key="1">
    <citation type="journal article" date="2017" name="Syst. Appl. Microbiol.">
        <title>Lebetimonas natsushimae sp. nov., a novel strictly anaerobic, moderately thermophilic chemoautotroph isolated from a deep-sea hydrothermal vent polychaete nest in the Mid-Okinawa Trough.</title>
        <authorList>
            <person name="Nagata R."/>
            <person name="Takaki Y."/>
            <person name="Tame A."/>
            <person name="Nunoura T."/>
            <person name="Muto H."/>
            <person name="Mino S."/>
            <person name="Sawayama S."/>
            <person name="Takai K."/>
            <person name="Nakagawa S."/>
        </authorList>
    </citation>
    <scope>NUCLEOTIDE SEQUENCE [LARGE SCALE GENOMIC DNA]</scope>
    <source>
        <strain evidence="1 2">HS1857</strain>
    </source>
</reference>
<organism evidence="1 2">
    <name type="scientific">Lebetimonas natsushimae</name>
    <dbReference type="NCBI Taxonomy" id="1936991"/>
    <lineage>
        <taxon>Bacteria</taxon>
        <taxon>Pseudomonadati</taxon>
        <taxon>Campylobacterota</taxon>
        <taxon>Epsilonproteobacteria</taxon>
        <taxon>Nautiliales</taxon>
        <taxon>Nautiliaceae</taxon>
        <taxon>Lebetimonas</taxon>
    </lineage>
</organism>
<evidence type="ECO:0000313" key="1">
    <source>
        <dbReference type="EMBL" id="GAX87659.1"/>
    </source>
</evidence>
<proteinExistence type="predicted"/>
<dbReference type="EMBL" id="BDME01000002">
    <property type="protein sequence ID" value="GAX87659.1"/>
    <property type="molecule type" value="Genomic_DNA"/>
</dbReference>
<sequence>MKNKLVKNLKELCNQNPIDYLEKNSNWFKRVDIKTYPYYKNEYNNFFFNYNNSNFIKDVGLKFIVNKDLNDEEKDFFKIAEWIVKKWGGIRNIKTNSIYQIIQALKLKKYPFKRIASWSKINSFKNIKTNIIYDSRVIYSLNYLIFKSGGDKFFPQPQGINTKLNNYPIKHILKKHFSKPKFYKKDQIAYEEYKKFIHKIHSLLFSKEIIILKELNKKIKVKDYPFFTEMLLFNIADREILEEIKTY</sequence>
<dbReference type="Proteomes" id="UP000217944">
    <property type="component" value="Unassembled WGS sequence"/>
</dbReference>
<protein>
    <submittedName>
        <fullName evidence="1">Uncharacterized protein</fullName>
    </submittedName>
</protein>
<comment type="caution">
    <text evidence="1">The sequence shown here is derived from an EMBL/GenBank/DDBJ whole genome shotgun (WGS) entry which is preliminary data.</text>
</comment>
<accession>A0A292YEF5</accession>
<name>A0A292YEF5_9BACT</name>
<dbReference type="AlphaFoldDB" id="A0A292YEF5"/>
<keyword evidence="2" id="KW-1185">Reference proteome</keyword>
<dbReference type="OrthoDB" id="700654at2"/>
<dbReference type="RefSeq" id="WP_096258915.1">
    <property type="nucleotide sequence ID" value="NZ_BDME01000002.1"/>
</dbReference>
<gene>
    <name evidence="1" type="ORF">LNAT_P0956</name>
</gene>